<name>A0A2V1EFR7_9PLEO</name>
<dbReference type="InterPro" id="IPR036388">
    <property type="entry name" value="WH-like_DNA-bd_sf"/>
</dbReference>
<dbReference type="Pfam" id="PF00891">
    <property type="entry name" value="Methyltransf_2"/>
    <property type="match status" value="1"/>
</dbReference>
<evidence type="ECO:0000256" key="3">
    <source>
        <dbReference type="ARBA" id="ARBA00022691"/>
    </source>
</evidence>
<dbReference type="InterPro" id="IPR001077">
    <property type="entry name" value="COMT_C"/>
</dbReference>
<protein>
    <submittedName>
        <fullName evidence="5">S-adenosyl-L-methionine-dependent methyltransferase</fullName>
    </submittedName>
</protein>
<dbReference type="Proteomes" id="UP000244855">
    <property type="component" value="Unassembled WGS sequence"/>
</dbReference>
<keyword evidence="1 5" id="KW-0489">Methyltransferase</keyword>
<dbReference type="PANTHER" id="PTHR43712">
    <property type="entry name" value="PUTATIVE (AFU_ORTHOLOGUE AFUA_4G14580)-RELATED"/>
    <property type="match status" value="1"/>
</dbReference>
<dbReference type="PROSITE" id="PS51683">
    <property type="entry name" value="SAM_OMT_II"/>
    <property type="match status" value="1"/>
</dbReference>
<dbReference type="Gene3D" id="1.10.10.10">
    <property type="entry name" value="Winged helix-like DNA-binding domain superfamily/Winged helix DNA-binding domain"/>
    <property type="match status" value="1"/>
</dbReference>
<dbReference type="GO" id="GO:0008171">
    <property type="term" value="F:O-methyltransferase activity"/>
    <property type="evidence" value="ECO:0007669"/>
    <property type="project" value="InterPro"/>
</dbReference>
<organism evidence="5 6">
    <name type="scientific">Periconia macrospinosa</name>
    <dbReference type="NCBI Taxonomy" id="97972"/>
    <lineage>
        <taxon>Eukaryota</taxon>
        <taxon>Fungi</taxon>
        <taxon>Dikarya</taxon>
        <taxon>Ascomycota</taxon>
        <taxon>Pezizomycotina</taxon>
        <taxon>Dothideomycetes</taxon>
        <taxon>Pleosporomycetidae</taxon>
        <taxon>Pleosporales</taxon>
        <taxon>Massarineae</taxon>
        <taxon>Periconiaceae</taxon>
        <taxon>Periconia</taxon>
    </lineage>
</organism>
<evidence type="ECO:0000256" key="1">
    <source>
        <dbReference type="ARBA" id="ARBA00022603"/>
    </source>
</evidence>
<dbReference type="SUPFAM" id="SSF46785">
    <property type="entry name" value="Winged helix' DNA-binding domain"/>
    <property type="match status" value="1"/>
</dbReference>
<dbReference type="InterPro" id="IPR036390">
    <property type="entry name" value="WH_DNA-bd_sf"/>
</dbReference>
<dbReference type="InterPro" id="IPR016461">
    <property type="entry name" value="COMT-like"/>
</dbReference>
<evidence type="ECO:0000313" key="5">
    <source>
        <dbReference type="EMBL" id="PVI08125.1"/>
    </source>
</evidence>
<dbReference type="AlphaFoldDB" id="A0A2V1EFR7"/>
<evidence type="ECO:0000259" key="4">
    <source>
        <dbReference type="Pfam" id="PF00891"/>
    </source>
</evidence>
<sequence>MTSRAEKLLRSMSEDVSALQDYLHSHNLPELSIEEDVPFQFQTNPNFSTRRDSAIKACRELIALLSGSLGTLVNQTPHAIANTQAVCKFNIASNLTEDSDVTTYNELARRCRLPETEIRRIVRALIPSHVFREYSDGRVAHTAASKLLAVDPIMREWIDLSVTEMIPAVLKFPDAMEMWPGSEEPNRTGYSLAHDTQDMAFAHMAKFPGRSERFMAAMKLFSRAPENSPRYLVENYPWAAIGRGGVIVDIGGSSGEYSIPILQTFTNLQVIIQDLPEVIGKFDDRELPDNIKDRVSFTVHDFFTKQPVQGADVYLLRWILHDWSDTYAINILRALIPALHLKSKILINEHILPLPGEAPVPQEMALRTFDTSMRAFTNGKEREVSDWEDLIARADNRLKIEKIETPEGSALGIIVVGWEPSKEV</sequence>
<accession>A0A2V1EFR7</accession>
<proteinExistence type="predicted"/>
<dbReference type="InterPro" id="IPR029063">
    <property type="entry name" value="SAM-dependent_MTases_sf"/>
</dbReference>
<feature type="domain" description="O-methyltransferase C-terminal" evidence="4">
    <location>
        <begin position="245"/>
        <end position="394"/>
    </location>
</feature>
<keyword evidence="3" id="KW-0949">S-adenosyl-L-methionine</keyword>
<reference evidence="5 6" key="1">
    <citation type="journal article" date="2018" name="Sci. Rep.">
        <title>Comparative genomics provides insights into the lifestyle and reveals functional heterogeneity of dark septate endophytic fungi.</title>
        <authorList>
            <person name="Knapp D.G."/>
            <person name="Nemeth J.B."/>
            <person name="Barry K."/>
            <person name="Hainaut M."/>
            <person name="Henrissat B."/>
            <person name="Johnson J."/>
            <person name="Kuo A."/>
            <person name="Lim J.H.P."/>
            <person name="Lipzen A."/>
            <person name="Nolan M."/>
            <person name="Ohm R.A."/>
            <person name="Tamas L."/>
            <person name="Grigoriev I.V."/>
            <person name="Spatafora J.W."/>
            <person name="Nagy L.G."/>
            <person name="Kovacs G.M."/>
        </authorList>
    </citation>
    <scope>NUCLEOTIDE SEQUENCE [LARGE SCALE GENOMIC DNA]</scope>
    <source>
        <strain evidence="5 6">DSE2036</strain>
    </source>
</reference>
<dbReference type="GO" id="GO:0032259">
    <property type="term" value="P:methylation"/>
    <property type="evidence" value="ECO:0007669"/>
    <property type="project" value="UniProtKB-KW"/>
</dbReference>
<dbReference type="SUPFAM" id="SSF53335">
    <property type="entry name" value="S-adenosyl-L-methionine-dependent methyltransferases"/>
    <property type="match status" value="1"/>
</dbReference>
<keyword evidence="6" id="KW-1185">Reference proteome</keyword>
<dbReference type="STRING" id="97972.A0A2V1EFR7"/>
<dbReference type="OrthoDB" id="1606438at2759"/>
<evidence type="ECO:0000256" key="2">
    <source>
        <dbReference type="ARBA" id="ARBA00022679"/>
    </source>
</evidence>
<gene>
    <name evidence="5" type="ORF">DM02DRAFT_690609</name>
</gene>
<evidence type="ECO:0000313" key="6">
    <source>
        <dbReference type="Proteomes" id="UP000244855"/>
    </source>
</evidence>
<dbReference type="PANTHER" id="PTHR43712:SF16">
    <property type="entry name" value="O-METHYLTRANSFERASE ELCB"/>
    <property type="match status" value="1"/>
</dbReference>
<keyword evidence="2 5" id="KW-0808">Transferase</keyword>
<dbReference type="Gene3D" id="3.40.50.150">
    <property type="entry name" value="Vaccinia Virus protein VP39"/>
    <property type="match status" value="1"/>
</dbReference>
<dbReference type="EMBL" id="KZ805301">
    <property type="protein sequence ID" value="PVI08125.1"/>
    <property type="molecule type" value="Genomic_DNA"/>
</dbReference>